<sequence length="138" mass="15568">MNAAALLDAIRGTASATRGLGFRLASDREDAFKGFKRGFFPGRDFNQSVKSFVLARQRRGGSVRRRGGAAVASPVDFWRFRLPTVRAAREPREDDARNMGVPSARRFWRLPVGIGRLSRHWLTSAWFTQSSADLYHQQ</sequence>
<evidence type="ECO:0000313" key="2">
    <source>
        <dbReference type="Proteomes" id="UP000652761"/>
    </source>
</evidence>
<organism evidence="1 2">
    <name type="scientific">Colocasia esculenta</name>
    <name type="common">Wild taro</name>
    <name type="synonym">Arum esculentum</name>
    <dbReference type="NCBI Taxonomy" id="4460"/>
    <lineage>
        <taxon>Eukaryota</taxon>
        <taxon>Viridiplantae</taxon>
        <taxon>Streptophyta</taxon>
        <taxon>Embryophyta</taxon>
        <taxon>Tracheophyta</taxon>
        <taxon>Spermatophyta</taxon>
        <taxon>Magnoliopsida</taxon>
        <taxon>Liliopsida</taxon>
        <taxon>Araceae</taxon>
        <taxon>Aroideae</taxon>
        <taxon>Colocasieae</taxon>
        <taxon>Colocasia</taxon>
    </lineage>
</organism>
<evidence type="ECO:0000313" key="1">
    <source>
        <dbReference type="EMBL" id="MQM11843.1"/>
    </source>
</evidence>
<accession>A0A843WK27</accession>
<keyword evidence="2" id="KW-1185">Reference proteome</keyword>
<dbReference type="Proteomes" id="UP000652761">
    <property type="component" value="Unassembled WGS sequence"/>
</dbReference>
<dbReference type="AlphaFoldDB" id="A0A843WK27"/>
<reference evidence="1" key="1">
    <citation type="submission" date="2017-07" db="EMBL/GenBank/DDBJ databases">
        <title>Taro Niue Genome Assembly and Annotation.</title>
        <authorList>
            <person name="Atibalentja N."/>
            <person name="Keating K."/>
            <person name="Fields C.J."/>
        </authorList>
    </citation>
    <scope>NUCLEOTIDE SEQUENCE</scope>
    <source>
        <strain evidence="1">Niue_2</strain>
        <tissue evidence="1">Leaf</tissue>
    </source>
</reference>
<protein>
    <submittedName>
        <fullName evidence="1">Uncharacterized protein</fullName>
    </submittedName>
</protein>
<dbReference type="EMBL" id="NMUH01005122">
    <property type="protein sequence ID" value="MQM11843.1"/>
    <property type="molecule type" value="Genomic_DNA"/>
</dbReference>
<proteinExistence type="predicted"/>
<gene>
    <name evidence="1" type="ORF">Taro_044754</name>
</gene>
<comment type="caution">
    <text evidence="1">The sequence shown here is derived from an EMBL/GenBank/DDBJ whole genome shotgun (WGS) entry which is preliminary data.</text>
</comment>
<name>A0A843WK27_COLES</name>